<sequence length="120" mass="13936">MIRDVGFWNELQAVHSLVKLIKEMAQVIETERPLVGQCLPLRDDLRTKMKIANPKSRRLVWETYLTEFKTLGKVAVRLIFLHATSCGFKCSWSLLKWAYAHEHSRVGMDRAQKLIFIAAH</sequence>
<accession>A0ABR2E243</accession>
<gene>
    <name evidence="1" type="ORF">V6N12_062007</name>
</gene>
<organism evidence="1 2">
    <name type="scientific">Hibiscus sabdariffa</name>
    <name type="common">roselle</name>
    <dbReference type="NCBI Taxonomy" id="183260"/>
    <lineage>
        <taxon>Eukaryota</taxon>
        <taxon>Viridiplantae</taxon>
        <taxon>Streptophyta</taxon>
        <taxon>Embryophyta</taxon>
        <taxon>Tracheophyta</taxon>
        <taxon>Spermatophyta</taxon>
        <taxon>Magnoliopsida</taxon>
        <taxon>eudicotyledons</taxon>
        <taxon>Gunneridae</taxon>
        <taxon>Pentapetalae</taxon>
        <taxon>rosids</taxon>
        <taxon>malvids</taxon>
        <taxon>Malvales</taxon>
        <taxon>Malvaceae</taxon>
        <taxon>Malvoideae</taxon>
        <taxon>Hibiscus</taxon>
    </lineage>
</organism>
<proteinExistence type="predicted"/>
<dbReference type="PANTHER" id="PTHR32166:SF24">
    <property type="entry name" value="F16P17.2 PROTEIN"/>
    <property type="match status" value="1"/>
</dbReference>
<reference evidence="1 2" key="1">
    <citation type="journal article" date="2024" name="G3 (Bethesda)">
        <title>Genome assembly of Hibiscus sabdariffa L. provides insights into metabolisms of medicinal natural products.</title>
        <authorList>
            <person name="Kim T."/>
        </authorList>
    </citation>
    <scope>NUCLEOTIDE SEQUENCE [LARGE SCALE GENOMIC DNA]</scope>
    <source>
        <strain evidence="1">TK-2024</strain>
        <tissue evidence="1">Old leaves</tissue>
    </source>
</reference>
<dbReference type="EMBL" id="JBBPBM010000021">
    <property type="protein sequence ID" value="KAK8549109.1"/>
    <property type="molecule type" value="Genomic_DNA"/>
</dbReference>
<dbReference type="Proteomes" id="UP001472677">
    <property type="component" value="Unassembled WGS sequence"/>
</dbReference>
<evidence type="ECO:0000313" key="2">
    <source>
        <dbReference type="Proteomes" id="UP001472677"/>
    </source>
</evidence>
<name>A0ABR2E243_9ROSI</name>
<comment type="caution">
    <text evidence="1">The sequence shown here is derived from an EMBL/GenBank/DDBJ whole genome shotgun (WGS) entry which is preliminary data.</text>
</comment>
<evidence type="ECO:0000313" key="1">
    <source>
        <dbReference type="EMBL" id="KAK8549109.1"/>
    </source>
</evidence>
<dbReference type="PANTHER" id="PTHR32166">
    <property type="entry name" value="OSJNBA0013A04.12 PROTEIN"/>
    <property type="match status" value="1"/>
</dbReference>
<protein>
    <submittedName>
        <fullName evidence="1">Uncharacterized protein</fullName>
    </submittedName>
</protein>
<keyword evidence="2" id="KW-1185">Reference proteome</keyword>